<name>A0ABQ8FDK4_9FUNG</name>
<keyword evidence="1" id="KW-0175">Coiled coil</keyword>
<feature type="signal peptide" evidence="3">
    <location>
        <begin position="1"/>
        <end position="18"/>
    </location>
</feature>
<gene>
    <name evidence="4" type="ORF">BASA50_006219</name>
</gene>
<evidence type="ECO:0000256" key="1">
    <source>
        <dbReference type="SAM" id="Coils"/>
    </source>
</evidence>
<proteinExistence type="predicted"/>
<feature type="chain" id="PRO_5046619338" evidence="3">
    <location>
        <begin position="19"/>
        <end position="174"/>
    </location>
</feature>
<dbReference type="EMBL" id="JAFCIX010000325">
    <property type="protein sequence ID" value="KAH6594957.1"/>
    <property type="molecule type" value="Genomic_DNA"/>
</dbReference>
<protein>
    <submittedName>
        <fullName evidence="4">Uncharacterized protein</fullName>
    </submittedName>
</protein>
<evidence type="ECO:0000256" key="2">
    <source>
        <dbReference type="SAM" id="MobiDB-lite"/>
    </source>
</evidence>
<feature type="compositionally biased region" description="Polar residues" evidence="2">
    <location>
        <begin position="28"/>
        <end position="43"/>
    </location>
</feature>
<evidence type="ECO:0000313" key="4">
    <source>
        <dbReference type="EMBL" id="KAH6594957.1"/>
    </source>
</evidence>
<feature type="coiled-coil region" evidence="1">
    <location>
        <begin position="72"/>
        <end position="172"/>
    </location>
</feature>
<reference evidence="4 5" key="1">
    <citation type="submission" date="2021-02" db="EMBL/GenBank/DDBJ databases">
        <title>Variation within the Batrachochytrium salamandrivorans European outbreak.</title>
        <authorList>
            <person name="Kelly M."/>
            <person name="Pasmans F."/>
            <person name="Shea T.P."/>
            <person name="Munoz J.F."/>
            <person name="Carranza S."/>
            <person name="Cuomo C.A."/>
            <person name="Martel A."/>
        </authorList>
    </citation>
    <scope>NUCLEOTIDE SEQUENCE [LARGE SCALE GENOMIC DNA]</scope>
    <source>
        <strain evidence="4 5">AMFP18/2</strain>
    </source>
</reference>
<dbReference type="Proteomes" id="UP001648503">
    <property type="component" value="Unassembled WGS sequence"/>
</dbReference>
<sequence>MRLISFAIVSLLAITVSAYPVSDAPHQSTATQSALRHQSTGTPGAQPPRSALAQKVQRQLDDRARGLREHQRKAFVSEVEMLREQLQNKQDLINKLEARSRAMGRRLKELEGVANALDEGSPEQNEVIATLSSRMTDAEKARKALIIERKELKEIRDDYDNAKQKLDRLNATRQ</sequence>
<comment type="caution">
    <text evidence="4">The sequence shown here is derived from an EMBL/GenBank/DDBJ whole genome shotgun (WGS) entry which is preliminary data.</text>
</comment>
<keyword evidence="5" id="KW-1185">Reference proteome</keyword>
<accession>A0ABQ8FDK4</accession>
<organism evidence="4 5">
    <name type="scientific">Batrachochytrium salamandrivorans</name>
    <dbReference type="NCBI Taxonomy" id="1357716"/>
    <lineage>
        <taxon>Eukaryota</taxon>
        <taxon>Fungi</taxon>
        <taxon>Fungi incertae sedis</taxon>
        <taxon>Chytridiomycota</taxon>
        <taxon>Chytridiomycota incertae sedis</taxon>
        <taxon>Chytridiomycetes</taxon>
        <taxon>Rhizophydiales</taxon>
        <taxon>Rhizophydiales incertae sedis</taxon>
        <taxon>Batrachochytrium</taxon>
    </lineage>
</organism>
<feature type="region of interest" description="Disordered" evidence="2">
    <location>
        <begin position="28"/>
        <end position="52"/>
    </location>
</feature>
<evidence type="ECO:0000313" key="5">
    <source>
        <dbReference type="Proteomes" id="UP001648503"/>
    </source>
</evidence>
<evidence type="ECO:0000256" key="3">
    <source>
        <dbReference type="SAM" id="SignalP"/>
    </source>
</evidence>
<keyword evidence="3" id="KW-0732">Signal</keyword>